<keyword evidence="1" id="KW-0862">Zinc</keyword>
<evidence type="ECO:0000256" key="3">
    <source>
        <dbReference type="SAM" id="MobiDB-lite"/>
    </source>
</evidence>
<evidence type="ECO:0000259" key="4">
    <source>
        <dbReference type="PROSITE" id="PS50157"/>
    </source>
</evidence>
<dbReference type="AlphaFoldDB" id="A0A9J6CJM0"/>
<feature type="domain" description="C2H2-type" evidence="4">
    <location>
        <begin position="148"/>
        <end position="176"/>
    </location>
</feature>
<dbReference type="Pfam" id="PF13815">
    <property type="entry name" value="Dzip-like_N"/>
    <property type="match status" value="1"/>
</dbReference>
<feature type="coiled-coil region" evidence="2">
    <location>
        <begin position="361"/>
        <end position="395"/>
    </location>
</feature>
<feature type="region of interest" description="Disordered" evidence="3">
    <location>
        <begin position="409"/>
        <end position="431"/>
    </location>
</feature>
<dbReference type="Pfam" id="PF25977">
    <property type="entry name" value="DZIP1"/>
    <property type="match status" value="1"/>
</dbReference>
<proteinExistence type="predicted"/>
<keyword evidence="1" id="KW-0863">Zinc-finger</keyword>
<dbReference type="GO" id="GO:0008270">
    <property type="term" value="F:zinc ion binding"/>
    <property type="evidence" value="ECO:0007669"/>
    <property type="project" value="UniProtKB-KW"/>
</dbReference>
<feature type="compositionally biased region" description="Acidic residues" evidence="3">
    <location>
        <begin position="416"/>
        <end position="431"/>
    </location>
</feature>
<dbReference type="InterPro" id="IPR032714">
    <property type="entry name" value="DZIP1_N"/>
</dbReference>
<dbReference type="OrthoDB" id="515971at2759"/>
<reference evidence="5" key="1">
    <citation type="submission" date="2021-03" db="EMBL/GenBank/DDBJ databases">
        <title>Chromosome level genome of the anhydrobiotic midge Polypedilum vanderplanki.</title>
        <authorList>
            <person name="Yoshida Y."/>
            <person name="Kikawada T."/>
            <person name="Gusev O."/>
        </authorList>
    </citation>
    <scope>NUCLEOTIDE SEQUENCE</scope>
    <source>
        <strain evidence="5">NIAS01</strain>
        <tissue evidence="5">Whole body or cell culture</tissue>
    </source>
</reference>
<evidence type="ECO:0000313" key="5">
    <source>
        <dbReference type="EMBL" id="KAG5681774.1"/>
    </source>
</evidence>
<dbReference type="PROSITE" id="PS50157">
    <property type="entry name" value="ZINC_FINGER_C2H2_2"/>
    <property type="match status" value="1"/>
</dbReference>
<name>A0A9J6CJM0_POLVA</name>
<dbReference type="InterPro" id="IPR013087">
    <property type="entry name" value="Znf_C2H2_type"/>
</dbReference>
<dbReference type="EMBL" id="JADBJN010000001">
    <property type="protein sequence ID" value="KAG5681774.1"/>
    <property type="molecule type" value="Genomic_DNA"/>
</dbReference>
<dbReference type="PROSITE" id="PS00028">
    <property type="entry name" value="ZINC_FINGER_C2H2_1"/>
    <property type="match status" value="1"/>
</dbReference>
<dbReference type="InterPro" id="IPR058883">
    <property type="entry name" value="DZIP1_dom"/>
</dbReference>
<keyword evidence="6" id="KW-1185">Reference proteome</keyword>
<keyword evidence="2" id="KW-0175">Coiled coil</keyword>
<feature type="coiled-coil region" evidence="2">
    <location>
        <begin position="163"/>
        <end position="257"/>
    </location>
</feature>
<gene>
    <name evidence="5" type="ORF">PVAND_011182</name>
</gene>
<evidence type="ECO:0000256" key="1">
    <source>
        <dbReference type="PROSITE-ProRule" id="PRU00042"/>
    </source>
</evidence>
<comment type="caution">
    <text evidence="5">The sequence shown here is derived from an EMBL/GenBank/DDBJ whole genome shotgun (WGS) entry which is preliminary data.</text>
</comment>
<feature type="region of interest" description="Disordered" evidence="3">
    <location>
        <begin position="309"/>
        <end position="334"/>
    </location>
</feature>
<protein>
    <recommendedName>
        <fullName evidence="4">C2H2-type domain-containing protein</fullName>
    </recommendedName>
</protein>
<accession>A0A9J6CJM0</accession>
<organism evidence="5 6">
    <name type="scientific">Polypedilum vanderplanki</name>
    <name type="common">Sleeping chironomid midge</name>
    <dbReference type="NCBI Taxonomy" id="319348"/>
    <lineage>
        <taxon>Eukaryota</taxon>
        <taxon>Metazoa</taxon>
        <taxon>Ecdysozoa</taxon>
        <taxon>Arthropoda</taxon>
        <taxon>Hexapoda</taxon>
        <taxon>Insecta</taxon>
        <taxon>Pterygota</taxon>
        <taxon>Neoptera</taxon>
        <taxon>Endopterygota</taxon>
        <taxon>Diptera</taxon>
        <taxon>Nematocera</taxon>
        <taxon>Chironomoidea</taxon>
        <taxon>Chironomidae</taxon>
        <taxon>Chironominae</taxon>
        <taxon>Polypedilum</taxon>
        <taxon>Polypedilum</taxon>
    </lineage>
</organism>
<keyword evidence="1" id="KW-0479">Metal-binding</keyword>
<dbReference type="Proteomes" id="UP001107558">
    <property type="component" value="Chromosome 1"/>
</dbReference>
<evidence type="ECO:0000313" key="6">
    <source>
        <dbReference type="Proteomes" id="UP001107558"/>
    </source>
</evidence>
<evidence type="ECO:0000256" key="2">
    <source>
        <dbReference type="SAM" id="Coils"/>
    </source>
</evidence>
<sequence>MSYGFYHNLPEIARSGGFKLCQDDGDSSQIDWRFIATADTHKIIKDSDFEKIDECVPFLIKSSISDLLNSKALDPVIGKIYTLSQLSLEYLLFCTRFLDKSVSSLRESLYNYQKQNLELQMIVEEKDLEISQLKKFLNRSQHSCDENYSCSKCTINFETHSLLEDHVNNIHQQQQQMKDKDTNLIKAIKLELEVKQLKEKLNLTEKELMNVNTKKVEICEKCRLNQLKTFNNIGIQINFEEKEKDDKEKEQVELENENFTKFNESMRALMSEQIENFKLQKEIDEEKHREEVEQLKTLLDNAIKSLQENEIRKNSFTPSPAPRSSMKNEAKKSSTLESENLWKIRFQELEKMYEGNQAQMAQSMKDMEQAYAEKMNKLEESLKQLKNEKQTIIVSDIKPREIVPQIYIKPHVPNDESSEEGDDEEDEEEFLVSDVKNNSIEKKESEMKSLDIQKIKKTFSAQKNLKENLSKKVDDGSTKNAKAIALFNQRMKEINLPKHSNQLTRKEVERIHTELAARREHLKKKCKKFYITRRNIKAKVDKIFTEMNIKEEHKTQTQNTISTLIDKKSPKNVITGTVYTRPEDREFQQKLERILQKKIDDKPKKKVLFDLQQKNENIRVQNEDDSDFNITSFEEDLK</sequence>